<keyword evidence="1" id="KW-0175">Coiled coil</keyword>
<feature type="region of interest" description="Disordered" evidence="2">
    <location>
        <begin position="666"/>
        <end position="711"/>
    </location>
</feature>
<evidence type="ECO:0000313" key="4">
    <source>
        <dbReference type="EMBL" id="KTD76393.1"/>
    </source>
</evidence>
<organism evidence="4 5">
    <name type="scientific">Legionella waltersii</name>
    <dbReference type="NCBI Taxonomy" id="66969"/>
    <lineage>
        <taxon>Bacteria</taxon>
        <taxon>Pseudomonadati</taxon>
        <taxon>Pseudomonadota</taxon>
        <taxon>Gammaproteobacteria</taxon>
        <taxon>Legionellales</taxon>
        <taxon>Legionellaceae</taxon>
        <taxon>Legionella</taxon>
    </lineage>
</organism>
<evidence type="ECO:0000256" key="1">
    <source>
        <dbReference type="SAM" id="Coils"/>
    </source>
</evidence>
<dbReference type="AlphaFoldDB" id="A0A0W1A546"/>
<dbReference type="RefSeq" id="WP_058480754.1">
    <property type="nucleotide sequence ID" value="NZ_CAAAIQ010000001.1"/>
</dbReference>
<dbReference type="PATRIC" id="fig|66969.6.peg.2304"/>
<accession>A0A0W1A546</accession>
<keyword evidence="3" id="KW-0812">Transmembrane</keyword>
<protein>
    <recommendedName>
        <fullName evidence="6">Coiled-coil protein</fullName>
    </recommendedName>
</protein>
<reference evidence="4 5" key="1">
    <citation type="submission" date="2015-11" db="EMBL/GenBank/DDBJ databases">
        <title>Genomic analysis of 38 Legionella species identifies large and diverse effector repertoires.</title>
        <authorList>
            <person name="Burstein D."/>
            <person name="Amaro F."/>
            <person name="Zusman T."/>
            <person name="Lifshitz Z."/>
            <person name="Cohen O."/>
            <person name="Gilbert J.A."/>
            <person name="Pupko T."/>
            <person name="Shuman H.A."/>
            <person name="Segal G."/>
        </authorList>
    </citation>
    <scope>NUCLEOTIDE SEQUENCE [LARGE SCALE GENOMIC DNA]</scope>
    <source>
        <strain evidence="4 5">ATCC 51914</strain>
    </source>
</reference>
<feature type="transmembrane region" description="Helical" evidence="3">
    <location>
        <begin position="297"/>
        <end position="318"/>
    </location>
</feature>
<dbReference type="Proteomes" id="UP000054729">
    <property type="component" value="Unassembled WGS sequence"/>
</dbReference>
<keyword evidence="3" id="KW-0472">Membrane</keyword>
<dbReference type="STRING" id="66969.Lwal_2115"/>
<feature type="coiled-coil region" evidence="1">
    <location>
        <begin position="314"/>
        <end position="355"/>
    </location>
</feature>
<sequence length="711" mass="81677">MATSSLILRSFLEIEENGVNVQLSPEESAKNLLKHNKLLNGGDFLTPLSYYLSILDETDVTLIKYINNEIELDHQLHALRIAYLLLLAQQEYELNQRNFDNQKKYEEHKRKCIALIDTIVLNRTGIDNHNYSMPIASDGYPVKYLSIFLGKEFAESMVEMVDHQEVTKNIKAYMGAFNEKRLYWVWCSSLLKTLLAALPTDFFNVTQATTVIKAPDPYTGTLSWALYYFRFSINLTLLLKGTIRGDWLTPDEKKQTWTERFRTQWDKRKFALLNDSVWATGNLLCFFWLTGASLGPWGDLLTVVLLAFDVSLAIWELAEESTKHEKQLNDYNDELDKLDDELSDLLQEAAALDKTLKEEISTFVSPRPRGQNSREQQAGLYQLRPLLTNRLGKRKKLSEEIVEEEELQREVATYISDRQRDQHLQEHYAGLHQLRHLLTKRLGKDNKLAQQIFQIEMKRKSVLKEQDKCIREWATKKRSLIINLIYAISLLAAFFILTMPFIPMAGPALLATGIVGAVLCLAFTVIYNAVKGGMEIYKAKKSAREAREELNAKIDEFEMIKDSLSEDEKRLFFLEIKRLDAETEYQQKMVTYQSMQLVRSILIESLAPAIVFASFVFFPMGIGFAVVGAVIGLAIATHFLIDLNFKPKKDEILTFNENEFQGFLENPDSLKKMPKSSPRLFKESESNKEKSSSDIELEPLFRGSSGDLQVR</sequence>
<evidence type="ECO:0000256" key="2">
    <source>
        <dbReference type="SAM" id="MobiDB-lite"/>
    </source>
</evidence>
<feature type="transmembrane region" description="Helical" evidence="3">
    <location>
        <begin position="508"/>
        <end position="530"/>
    </location>
</feature>
<evidence type="ECO:0000256" key="3">
    <source>
        <dbReference type="SAM" id="Phobius"/>
    </source>
</evidence>
<name>A0A0W1A546_9GAMM</name>
<evidence type="ECO:0000313" key="5">
    <source>
        <dbReference type="Proteomes" id="UP000054729"/>
    </source>
</evidence>
<dbReference type="EMBL" id="LNZB01000051">
    <property type="protein sequence ID" value="KTD76393.1"/>
    <property type="molecule type" value="Genomic_DNA"/>
</dbReference>
<keyword evidence="3" id="KW-1133">Transmembrane helix</keyword>
<feature type="transmembrane region" description="Helical" evidence="3">
    <location>
        <begin position="480"/>
        <end position="502"/>
    </location>
</feature>
<feature type="coiled-coil region" evidence="1">
    <location>
        <begin position="540"/>
        <end position="567"/>
    </location>
</feature>
<gene>
    <name evidence="4" type="ORF">Lwal_2115</name>
</gene>
<feature type="transmembrane region" description="Helical" evidence="3">
    <location>
        <begin position="622"/>
        <end position="641"/>
    </location>
</feature>
<keyword evidence="5" id="KW-1185">Reference proteome</keyword>
<dbReference type="OrthoDB" id="5648334at2"/>
<proteinExistence type="predicted"/>
<feature type="compositionally biased region" description="Basic and acidic residues" evidence="2">
    <location>
        <begin position="680"/>
        <end position="693"/>
    </location>
</feature>
<evidence type="ECO:0008006" key="6">
    <source>
        <dbReference type="Google" id="ProtNLM"/>
    </source>
</evidence>
<comment type="caution">
    <text evidence="4">The sequence shown here is derived from an EMBL/GenBank/DDBJ whole genome shotgun (WGS) entry which is preliminary data.</text>
</comment>
<feature type="transmembrane region" description="Helical" evidence="3">
    <location>
        <begin position="270"/>
        <end position="291"/>
    </location>
</feature>
<feature type="transmembrane region" description="Helical" evidence="3">
    <location>
        <begin position="597"/>
        <end position="616"/>
    </location>
</feature>